<comment type="caution">
    <text evidence="1">The sequence shown here is derived from an EMBL/GenBank/DDBJ whole genome shotgun (WGS) entry which is preliminary data.</text>
</comment>
<evidence type="ECO:0000313" key="2">
    <source>
        <dbReference type="Proteomes" id="UP000029736"/>
    </source>
</evidence>
<dbReference type="RefSeq" id="WP_044226063.1">
    <property type="nucleotide sequence ID" value="NZ_JBKAGJ010000002.1"/>
</dbReference>
<sequence>MKNWNPLFSATRTLRALQAGKRSLSRLFPKPLWIMLALYGLSFPGNGLMAQTTNLHVITKRLEKTFKYRETYEVNIEGEKADVSIETWNKDEIALTVEFIAKHPDKTTAEADIEAIKYIAERVRNKIYVRNYISVPEGAPKPASNLSARYVVRVPEDCPVYLKNYFGTANVINLAKGFRYQGEFSPVGLENVKGSIDLSTRFGDVSGKRLDGDIMINARRSNVTLEEIKGLYSIEANYGDVRILSASAGLLDLNITGTKSDIFLFDPRLLDYGYALTAQHGSIYFPSNLKMEFLKNTDEIKKVEFQPRAEYYPNVTISVTFGDIYLEKEKPDQRR</sequence>
<accession>A0A098S1Q7</accession>
<evidence type="ECO:0000313" key="1">
    <source>
        <dbReference type="EMBL" id="KGE86065.1"/>
    </source>
</evidence>
<organism evidence="1 2">
    <name type="scientific">Phaeodactylibacter xiamenensis</name>
    <dbReference type="NCBI Taxonomy" id="1524460"/>
    <lineage>
        <taxon>Bacteria</taxon>
        <taxon>Pseudomonadati</taxon>
        <taxon>Bacteroidota</taxon>
        <taxon>Saprospiria</taxon>
        <taxon>Saprospirales</taxon>
        <taxon>Haliscomenobacteraceae</taxon>
        <taxon>Phaeodactylibacter</taxon>
    </lineage>
</organism>
<protein>
    <recommendedName>
        <fullName evidence="3">Adhesin domain-containing protein</fullName>
    </recommendedName>
</protein>
<evidence type="ECO:0008006" key="3">
    <source>
        <dbReference type="Google" id="ProtNLM"/>
    </source>
</evidence>
<gene>
    <name evidence="1" type="ORF">IX84_23285</name>
</gene>
<proteinExistence type="predicted"/>
<name>A0A098S1Q7_9BACT</name>
<dbReference type="EMBL" id="JPOS01000082">
    <property type="protein sequence ID" value="KGE86065.1"/>
    <property type="molecule type" value="Genomic_DNA"/>
</dbReference>
<dbReference type="OrthoDB" id="1492551at2"/>
<dbReference type="Proteomes" id="UP000029736">
    <property type="component" value="Unassembled WGS sequence"/>
</dbReference>
<keyword evidence="2" id="KW-1185">Reference proteome</keyword>
<reference evidence="1 2" key="1">
    <citation type="journal article" date="2014" name="Int. J. Syst. Evol. Microbiol.">
        <title>Phaeodactylibacter xiamenensis gen. nov., sp. nov., a member of the family Saprospiraceae isolated from the marine alga Phaeodactylum tricornutum.</title>
        <authorList>
            <person name="Chen Z.Jr."/>
            <person name="Lei X."/>
            <person name="Lai Q."/>
            <person name="Li Y."/>
            <person name="Zhang B."/>
            <person name="Zhang J."/>
            <person name="Zhang H."/>
            <person name="Yang L."/>
            <person name="Zheng W."/>
            <person name="Tian Y."/>
            <person name="Yu Z."/>
            <person name="Xu H.Jr."/>
            <person name="Zheng T."/>
        </authorList>
    </citation>
    <scope>NUCLEOTIDE SEQUENCE [LARGE SCALE GENOMIC DNA]</scope>
    <source>
        <strain evidence="1 2">KD52</strain>
    </source>
</reference>
<dbReference type="AlphaFoldDB" id="A0A098S1Q7"/>
<dbReference type="STRING" id="1524460.IX84_23285"/>